<protein>
    <submittedName>
        <fullName evidence="1">Uncharacterized protein</fullName>
    </submittedName>
</protein>
<dbReference type="EMBL" id="CAVMJV010000037">
    <property type="protein sequence ID" value="CAK5079181.1"/>
    <property type="molecule type" value="Genomic_DNA"/>
</dbReference>
<organism evidence="1 2">
    <name type="scientific">Meloidogyne enterolobii</name>
    <name type="common">Root-knot nematode worm</name>
    <name type="synonym">Meloidogyne mayaguensis</name>
    <dbReference type="NCBI Taxonomy" id="390850"/>
    <lineage>
        <taxon>Eukaryota</taxon>
        <taxon>Metazoa</taxon>
        <taxon>Ecdysozoa</taxon>
        <taxon>Nematoda</taxon>
        <taxon>Chromadorea</taxon>
        <taxon>Rhabditida</taxon>
        <taxon>Tylenchina</taxon>
        <taxon>Tylenchomorpha</taxon>
        <taxon>Tylenchoidea</taxon>
        <taxon>Meloidogynidae</taxon>
        <taxon>Meloidogyninae</taxon>
        <taxon>Meloidogyne</taxon>
    </lineage>
</organism>
<comment type="caution">
    <text evidence="1">The sequence shown here is derived from an EMBL/GenBank/DDBJ whole genome shotgun (WGS) entry which is preliminary data.</text>
</comment>
<keyword evidence="2" id="KW-1185">Reference proteome</keyword>
<proteinExistence type="predicted"/>
<evidence type="ECO:0000313" key="1">
    <source>
        <dbReference type="EMBL" id="CAK5079181.1"/>
    </source>
</evidence>
<reference evidence="1" key="1">
    <citation type="submission" date="2023-11" db="EMBL/GenBank/DDBJ databases">
        <authorList>
            <person name="Poullet M."/>
        </authorList>
    </citation>
    <scope>NUCLEOTIDE SEQUENCE</scope>
    <source>
        <strain evidence="1">E1834</strain>
    </source>
</reference>
<gene>
    <name evidence="1" type="ORF">MENTE1834_LOCUS26278</name>
</gene>
<accession>A0ACB0ZJL6</accession>
<dbReference type="Proteomes" id="UP001497535">
    <property type="component" value="Unassembled WGS sequence"/>
</dbReference>
<evidence type="ECO:0000313" key="2">
    <source>
        <dbReference type="Proteomes" id="UP001497535"/>
    </source>
</evidence>
<name>A0ACB0ZJL6_MELEN</name>
<sequence length="132" mass="15452">MCLSPRKLESLKTRALNLNTQIFCFNLFLHLNSLVISSLIPPPQNNPKINIYFFIKIHLNPSIIIFFKYSPKIIALSNLLSLNFQSRQYKVLNTHHTNNYLKRPSLLFFFNFLLQFQISIFASSKSLFLVTQ</sequence>